<gene>
    <name evidence="14" type="ORF">DGYR_LOCUS7388</name>
</gene>
<dbReference type="Gene3D" id="2.10.50.30">
    <property type="entry name" value="GPCR, family 3, nine cysteines domain"/>
    <property type="match status" value="1"/>
</dbReference>
<feature type="transmembrane region" description="Helical" evidence="11">
    <location>
        <begin position="565"/>
        <end position="586"/>
    </location>
</feature>
<dbReference type="Pfam" id="PF00003">
    <property type="entry name" value="7tm_3"/>
    <property type="match status" value="1"/>
</dbReference>
<keyword evidence="10" id="KW-0807">Transducer</keyword>
<dbReference type="FunFam" id="2.10.50.30:FF:000004">
    <property type="entry name" value="Taste receptor type 1 member 3-like protein"/>
    <property type="match status" value="1"/>
</dbReference>
<dbReference type="Gene3D" id="3.40.50.2300">
    <property type="match status" value="2"/>
</dbReference>
<feature type="signal peptide" evidence="12">
    <location>
        <begin position="1"/>
        <end position="23"/>
    </location>
</feature>
<organism evidence="14 15">
    <name type="scientific">Dimorphilus gyrociliatus</name>
    <dbReference type="NCBI Taxonomy" id="2664684"/>
    <lineage>
        <taxon>Eukaryota</taxon>
        <taxon>Metazoa</taxon>
        <taxon>Spiralia</taxon>
        <taxon>Lophotrochozoa</taxon>
        <taxon>Annelida</taxon>
        <taxon>Polychaeta</taxon>
        <taxon>Polychaeta incertae sedis</taxon>
        <taxon>Dinophilidae</taxon>
        <taxon>Dimorphilus</taxon>
    </lineage>
</organism>
<dbReference type="InterPro" id="IPR017978">
    <property type="entry name" value="GPCR_3_C"/>
</dbReference>
<dbReference type="OrthoDB" id="425344at2759"/>
<feature type="domain" description="G-protein coupled receptors family 3 profile" evidence="13">
    <location>
        <begin position="528"/>
        <end position="634"/>
    </location>
</feature>
<evidence type="ECO:0000256" key="12">
    <source>
        <dbReference type="SAM" id="SignalP"/>
    </source>
</evidence>
<dbReference type="Pfam" id="PF01094">
    <property type="entry name" value="ANF_receptor"/>
    <property type="match status" value="1"/>
</dbReference>
<dbReference type="SUPFAM" id="SSF53822">
    <property type="entry name" value="Periplasmic binding protein-like I"/>
    <property type="match status" value="1"/>
</dbReference>
<dbReference type="InterPro" id="IPR011500">
    <property type="entry name" value="GPCR_3_9-Cys_dom"/>
</dbReference>
<feature type="transmembrane region" description="Helical" evidence="11">
    <location>
        <begin position="528"/>
        <end position="553"/>
    </location>
</feature>
<dbReference type="PROSITE" id="PS50259">
    <property type="entry name" value="G_PROTEIN_RECEP_F3_4"/>
    <property type="match status" value="1"/>
</dbReference>
<dbReference type="PRINTS" id="PR00248">
    <property type="entry name" value="GPCRMGR"/>
</dbReference>
<evidence type="ECO:0000256" key="9">
    <source>
        <dbReference type="ARBA" id="ARBA00023180"/>
    </source>
</evidence>
<accession>A0A7I8VWX8</accession>
<keyword evidence="5 11" id="KW-1133">Transmembrane helix</keyword>
<evidence type="ECO:0000256" key="1">
    <source>
        <dbReference type="ARBA" id="ARBA00004651"/>
    </source>
</evidence>
<dbReference type="InterPro" id="IPR028082">
    <property type="entry name" value="Peripla_BP_I"/>
</dbReference>
<evidence type="ECO:0000256" key="7">
    <source>
        <dbReference type="ARBA" id="ARBA00023136"/>
    </source>
</evidence>
<dbReference type="GO" id="GO:0004930">
    <property type="term" value="F:G protein-coupled receptor activity"/>
    <property type="evidence" value="ECO:0007669"/>
    <property type="project" value="UniProtKB-KW"/>
</dbReference>
<keyword evidence="9" id="KW-0325">Glycoprotein</keyword>
<name>A0A7I8VWX8_9ANNE</name>
<evidence type="ECO:0000256" key="2">
    <source>
        <dbReference type="ARBA" id="ARBA00022475"/>
    </source>
</evidence>
<dbReference type="Proteomes" id="UP000549394">
    <property type="component" value="Unassembled WGS sequence"/>
</dbReference>
<keyword evidence="2" id="KW-1003">Cell membrane</keyword>
<comment type="caution">
    <text evidence="14">The sequence shown here is derived from an EMBL/GenBank/DDBJ whole genome shotgun (WGS) entry which is preliminary data.</text>
</comment>
<dbReference type="PANTHER" id="PTHR24060">
    <property type="entry name" value="METABOTROPIC GLUTAMATE RECEPTOR"/>
    <property type="match status" value="1"/>
</dbReference>
<comment type="subcellular location">
    <subcellularLocation>
        <location evidence="1">Cell membrane</location>
        <topology evidence="1">Multi-pass membrane protein</topology>
    </subcellularLocation>
</comment>
<keyword evidence="3 11" id="KW-0812">Transmembrane</keyword>
<evidence type="ECO:0000256" key="3">
    <source>
        <dbReference type="ARBA" id="ARBA00022692"/>
    </source>
</evidence>
<dbReference type="InterPro" id="IPR038550">
    <property type="entry name" value="GPCR_3_9-Cys_sf"/>
</dbReference>
<reference evidence="14 15" key="1">
    <citation type="submission" date="2020-08" db="EMBL/GenBank/DDBJ databases">
        <authorList>
            <person name="Hejnol A."/>
        </authorList>
    </citation>
    <scope>NUCLEOTIDE SEQUENCE [LARGE SCALE GENOMIC DNA]</scope>
</reference>
<evidence type="ECO:0000313" key="14">
    <source>
        <dbReference type="EMBL" id="CAD5119103.1"/>
    </source>
</evidence>
<keyword evidence="15" id="KW-1185">Reference proteome</keyword>
<dbReference type="AlphaFoldDB" id="A0A7I8VWX8"/>
<keyword evidence="8" id="KW-0675">Receptor</keyword>
<evidence type="ECO:0000313" key="15">
    <source>
        <dbReference type="Proteomes" id="UP000549394"/>
    </source>
</evidence>
<dbReference type="InterPro" id="IPR000337">
    <property type="entry name" value="GPCR_3"/>
</dbReference>
<evidence type="ECO:0000256" key="11">
    <source>
        <dbReference type="SAM" id="Phobius"/>
    </source>
</evidence>
<evidence type="ECO:0000256" key="10">
    <source>
        <dbReference type="ARBA" id="ARBA00023224"/>
    </source>
</evidence>
<feature type="transmembrane region" description="Helical" evidence="11">
    <location>
        <begin position="598"/>
        <end position="619"/>
    </location>
</feature>
<dbReference type="Pfam" id="PF07562">
    <property type="entry name" value="NCD3G"/>
    <property type="match status" value="1"/>
</dbReference>
<evidence type="ECO:0000256" key="5">
    <source>
        <dbReference type="ARBA" id="ARBA00022989"/>
    </source>
</evidence>
<dbReference type="GO" id="GO:0005886">
    <property type="term" value="C:plasma membrane"/>
    <property type="evidence" value="ECO:0007669"/>
    <property type="project" value="UniProtKB-SubCell"/>
</dbReference>
<keyword evidence="6" id="KW-0297">G-protein coupled receptor</keyword>
<protein>
    <submittedName>
        <fullName evidence="14">DgyrCDS7748</fullName>
    </submittedName>
</protein>
<keyword evidence="7 11" id="KW-0472">Membrane</keyword>
<proteinExistence type="predicted"/>
<sequence length="643" mass="73576">MQCFGTLFLPFTCTLLLIHKISGAILRNDEWREEADLNIGILYSVYDSVNGHCTKEILSGGALSSELVKYRVREINQNPNILPNITLGFIYLDTCGGINTPAERFLKFVPDSCSNSSTSSTSNQVVGIVGPFSSDQSIPTAGLASQYKIPIVSPFATSEELSDKRRFEYFSRLVPPDSFVTQAMTHLLEDYGWTYVQLLYSEGSYAENAAKSIEKNAKKRKICIGHSHRFSGDNPDEYKKVARKVVKYKLARILIVILLYNDRIPFLSELNQIVTNEKFIFLSADDYFRHEGFEHLQDGSFNFVYSLGRDEKFNDYLLSLKPSEAKHNWIRELWENLGHCKFYKNCSLYSNLSETGYNNNNELSYIMKLGDGIELFSRALNDLITSNCPGAFFNKSLLEEFQASSGVHYKFNDRGDLLGEYELVHYKWNNKSWTEENIGSWKKDGDILTINTHFNIESVCSKPCLQTQIRVQQELHCCWLCKECRENEILVKNATECLKCPTFFWPDQETKTKCNEINDDYVEWSDSLSILLIILSGIGVSMNIFVVIMYRVYKEEKIIKASSRFLSGIILFGCSLGYVTVLFFITKPSIVTCVINRIGFHMTICTIYSPLFVKTLRVYRIFKAGSKGNKRPSFFDHLETRLG</sequence>
<evidence type="ECO:0000259" key="13">
    <source>
        <dbReference type="PROSITE" id="PS50259"/>
    </source>
</evidence>
<keyword evidence="4 12" id="KW-0732">Signal</keyword>
<feature type="chain" id="PRO_5029587227" evidence="12">
    <location>
        <begin position="24"/>
        <end position="643"/>
    </location>
</feature>
<evidence type="ECO:0000256" key="8">
    <source>
        <dbReference type="ARBA" id="ARBA00023170"/>
    </source>
</evidence>
<dbReference type="EMBL" id="CAJFCJ010000009">
    <property type="protein sequence ID" value="CAD5119103.1"/>
    <property type="molecule type" value="Genomic_DNA"/>
</dbReference>
<evidence type="ECO:0000256" key="6">
    <source>
        <dbReference type="ARBA" id="ARBA00023040"/>
    </source>
</evidence>
<dbReference type="InterPro" id="IPR001828">
    <property type="entry name" value="ANF_lig-bd_rcpt"/>
</dbReference>
<dbReference type="InterPro" id="IPR050726">
    <property type="entry name" value="mGluR"/>
</dbReference>
<evidence type="ECO:0000256" key="4">
    <source>
        <dbReference type="ARBA" id="ARBA00022729"/>
    </source>
</evidence>